<keyword evidence="1" id="KW-0328">Glycosyltransferase</keyword>
<dbReference type="GO" id="GO:0006488">
    <property type="term" value="P:dolichol-linked oligosaccharide biosynthetic process"/>
    <property type="evidence" value="ECO:0007669"/>
    <property type="project" value="TreeGrafter"/>
</dbReference>
<dbReference type="Proteomes" id="UP000054321">
    <property type="component" value="Unassembled WGS sequence"/>
</dbReference>
<dbReference type="GO" id="GO:0005789">
    <property type="term" value="C:endoplasmic reticulum membrane"/>
    <property type="evidence" value="ECO:0007669"/>
    <property type="project" value="TreeGrafter"/>
</dbReference>
<reference evidence="4 5" key="1">
    <citation type="submission" date="2014-04" db="EMBL/GenBank/DDBJ databases">
        <authorList>
            <consortium name="DOE Joint Genome Institute"/>
            <person name="Kuo A."/>
            <person name="Martino E."/>
            <person name="Perotto S."/>
            <person name="Kohler A."/>
            <person name="Nagy L.G."/>
            <person name="Floudas D."/>
            <person name="Copeland A."/>
            <person name="Barry K.W."/>
            <person name="Cichocki N."/>
            <person name="Veneault-Fourrey C."/>
            <person name="LaButti K."/>
            <person name="Lindquist E.A."/>
            <person name="Lipzen A."/>
            <person name="Lundell T."/>
            <person name="Morin E."/>
            <person name="Murat C."/>
            <person name="Sun H."/>
            <person name="Tunlid A."/>
            <person name="Henrissat B."/>
            <person name="Grigoriev I.V."/>
            <person name="Hibbett D.S."/>
            <person name="Martin F."/>
            <person name="Nordberg H.P."/>
            <person name="Cantor M.N."/>
            <person name="Hua S.X."/>
        </authorList>
    </citation>
    <scope>NUCLEOTIDE SEQUENCE [LARGE SCALE GENOMIC DNA]</scope>
    <source>
        <strain evidence="4 5">Zn</strain>
    </source>
</reference>
<dbReference type="SUPFAM" id="SSF53448">
    <property type="entry name" value="Nucleotide-diphospho-sugar transferases"/>
    <property type="match status" value="1"/>
</dbReference>
<dbReference type="InParanoid" id="A0A0C3HQG0"/>
<keyword evidence="5" id="KW-1185">Reference proteome</keyword>
<accession>A0A0C3HQG0</accession>
<evidence type="ECO:0000256" key="1">
    <source>
        <dbReference type="ARBA" id="ARBA00022676"/>
    </source>
</evidence>
<dbReference type="InterPro" id="IPR029044">
    <property type="entry name" value="Nucleotide-diphossugar_trans"/>
</dbReference>
<evidence type="ECO:0000256" key="3">
    <source>
        <dbReference type="SAM" id="Phobius"/>
    </source>
</evidence>
<feature type="transmembrane region" description="Helical" evidence="3">
    <location>
        <begin position="54"/>
        <end position="73"/>
    </location>
</feature>
<keyword evidence="3" id="KW-1133">Transmembrane helix</keyword>
<keyword evidence="3" id="KW-0472">Membrane</keyword>
<dbReference type="STRING" id="913774.A0A0C3HQG0"/>
<organism evidence="4 5">
    <name type="scientific">Oidiodendron maius (strain Zn)</name>
    <dbReference type="NCBI Taxonomy" id="913774"/>
    <lineage>
        <taxon>Eukaryota</taxon>
        <taxon>Fungi</taxon>
        <taxon>Dikarya</taxon>
        <taxon>Ascomycota</taxon>
        <taxon>Pezizomycotina</taxon>
        <taxon>Leotiomycetes</taxon>
        <taxon>Leotiomycetes incertae sedis</taxon>
        <taxon>Myxotrichaceae</taxon>
        <taxon>Oidiodendron</taxon>
    </lineage>
</organism>
<dbReference type="PANTHER" id="PTHR43398">
    <property type="entry name" value="DOLICHOL-PHOSPHATE MANNOSYLTRANSFERASE SUBUNIT 1"/>
    <property type="match status" value="1"/>
</dbReference>
<feature type="transmembrane region" description="Helical" evidence="3">
    <location>
        <begin position="85"/>
        <end position="105"/>
    </location>
</feature>
<dbReference type="GO" id="GO:0006506">
    <property type="term" value="P:GPI anchor biosynthetic process"/>
    <property type="evidence" value="ECO:0007669"/>
    <property type="project" value="TreeGrafter"/>
</dbReference>
<gene>
    <name evidence="4" type="ORF">OIDMADRAFT_101505</name>
</gene>
<dbReference type="HOGENOM" id="CLU_033536_13_3_1"/>
<dbReference type="GO" id="GO:0035269">
    <property type="term" value="P:protein O-linked glycosylation via mannose"/>
    <property type="evidence" value="ECO:0007669"/>
    <property type="project" value="TreeGrafter"/>
</dbReference>
<dbReference type="EMBL" id="KN832872">
    <property type="protein sequence ID" value="KIN04542.1"/>
    <property type="molecule type" value="Genomic_DNA"/>
</dbReference>
<dbReference type="Gene3D" id="3.90.550.10">
    <property type="entry name" value="Spore Coat Polysaccharide Biosynthesis Protein SpsA, Chain A"/>
    <property type="match status" value="1"/>
</dbReference>
<dbReference type="InterPro" id="IPR039528">
    <property type="entry name" value="DPM1-like"/>
</dbReference>
<evidence type="ECO:0000256" key="2">
    <source>
        <dbReference type="ARBA" id="ARBA00022679"/>
    </source>
</evidence>
<dbReference type="FunCoup" id="A0A0C3HQG0">
    <property type="interactions" value="885"/>
</dbReference>
<protein>
    <submittedName>
        <fullName evidence="4">Glycosyltransferase family 2 protein</fullName>
    </submittedName>
</protein>
<sequence>MPRATKSKYSNHAPNLHKRRNLPIITNYSNQTFTERWLKAYAPHVVLKLRAGKLGLCTIYVYGLKFVMGYFVVIIDADFSNYRTFIAQMIALVSHGASLFVETVLRPDVSDLTGRFRLYNRRVLEKVVESTESTGYTFQIERMVRAKAIGCTVAEVLISFVDRIRGESQ</sequence>
<name>A0A0C3HQG0_OIDMZ</name>
<reference evidence="5" key="2">
    <citation type="submission" date="2015-01" db="EMBL/GenBank/DDBJ databases">
        <title>Evolutionary Origins and Diversification of the Mycorrhizal Mutualists.</title>
        <authorList>
            <consortium name="DOE Joint Genome Institute"/>
            <consortium name="Mycorrhizal Genomics Consortium"/>
            <person name="Kohler A."/>
            <person name="Kuo A."/>
            <person name="Nagy L.G."/>
            <person name="Floudas D."/>
            <person name="Copeland A."/>
            <person name="Barry K.W."/>
            <person name="Cichocki N."/>
            <person name="Veneault-Fourrey C."/>
            <person name="LaButti K."/>
            <person name="Lindquist E.A."/>
            <person name="Lipzen A."/>
            <person name="Lundell T."/>
            <person name="Morin E."/>
            <person name="Murat C."/>
            <person name="Riley R."/>
            <person name="Ohm R."/>
            <person name="Sun H."/>
            <person name="Tunlid A."/>
            <person name="Henrissat B."/>
            <person name="Grigoriev I.V."/>
            <person name="Hibbett D.S."/>
            <person name="Martin F."/>
        </authorList>
    </citation>
    <scope>NUCLEOTIDE SEQUENCE [LARGE SCALE GENOMIC DNA]</scope>
    <source>
        <strain evidence="5">Zn</strain>
    </source>
</reference>
<proteinExistence type="predicted"/>
<evidence type="ECO:0000313" key="5">
    <source>
        <dbReference type="Proteomes" id="UP000054321"/>
    </source>
</evidence>
<keyword evidence="2 4" id="KW-0808">Transferase</keyword>
<dbReference type="OrthoDB" id="2603at2759"/>
<keyword evidence="3" id="KW-0812">Transmembrane</keyword>
<evidence type="ECO:0000313" key="4">
    <source>
        <dbReference type="EMBL" id="KIN04542.1"/>
    </source>
</evidence>
<dbReference type="AlphaFoldDB" id="A0A0C3HQG0"/>
<dbReference type="PANTHER" id="PTHR43398:SF1">
    <property type="entry name" value="DOLICHOL-PHOSPHATE MANNOSYLTRANSFERASE SUBUNIT 1"/>
    <property type="match status" value="1"/>
</dbReference>
<dbReference type="GO" id="GO:0004582">
    <property type="term" value="F:dolichyl-phosphate beta-D-mannosyltransferase activity"/>
    <property type="evidence" value="ECO:0007669"/>
    <property type="project" value="InterPro"/>
</dbReference>